<sequence>MLFTTPINLLLALAPATIFAAPTPTIPTLANLFDLERRGLSSAVVKALSNGGCDLSKVSMPTAPTPLPLPAAGLTLSHIALGRGIQNYTCVTPSAKETPVAVGAIAQLFNATCSYPRAPTVVDTLPHLALSYPVPSGAVAQEMLSGHHEFNAAGTPYFSLKTEAHDYGDVNVKKNASSSAPAGSDKGRNGMGSVTWLKLVASSEGSYKEVYRLNTAGGQAPATCDGMPGQFSVEYAAEYWFWH</sequence>
<evidence type="ECO:0008006" key="4">
    <source>
        <dbReference type="Google" id="ProtNLM"/>
    </source>
</evidence>
<keyword evidence="3" id="KW-1185">Reference proteome</keyword>
<comment type="caution">
    <text evidence="2">The sequence shown here is derived from an EMBL/GenBank/DDBJ whole genome shotgun (WGS) entry which is preliminary data.</text>
</comment>
<reference evidence="2" key="1">
    <citation type="journal article" date="2020" name="Stud. Mycol.">
        <title>101 Dothideomycetes genomes: a test case for predicting lifestyles and emergence of pathogens.</title>
        <authorList>
            <person name="Haridas S."/>
            <person name="Albert R."/>
            <person name="Binder M."/>
            <person name="Bloem J."/>
            <person name="Labutti K."/>
            <person name="Salamov A."/>
            <person name="Andreopoulos B."/>
            <person name="Baker S."/>
            <person name="Barry K."/>
            <person name="Bills G."/>
            <person name="Bluhm B."/>
            <person name="Cannon C."/>
            <person name="Castanera R."/>
            <person name="Culley D."/>
            <person name="Daum C."/>
            <person name="Ezra D."/>
            <person name="Gonzalez J."/>
            <person name="Henrissat B."/>
            <person name="Kuo A."/>
            <person name="Liang C."/>
            <person name="Lipzen A."/>
            <person name="Lutzoni F."/>
            <person name="Magnuson J."/>
            <person name="Mondo S."/>
            <person name="Nolan M."/>
            <person name="Ohm R."/>
            <person name="Pangilinan J."/>
            <person name="Park H.-J."/>
            <person name="Ramirez L."/>
            <person name="Alfaro M."/>
            <person name="Sun H."/>
            <person name="Tritt A."/>
            <person name="Yoshinaga Y."/>
            <person name="Zwiers L.-H."/>
            <person name="Turgeon B."/>
            <person name="Goodwin S."/>
            <person name="Spatafora J."/>
            <person name="Crous P."/>
            <person name="Grigoriev I."/>
        </authorList>
    </citation>
    <scope>NUCLEOTIDE SEQUENCE</scope>
    <source>
        <strain evidence="2">ATCC 74209</strain>
    </source>
</reference>
<dbReference type="PANTHER" id="PTHR35567:SF1">
    <property type="entry name" value="CONSERVED FUNGAL PROTEIN (AFU_ORTHOLOGUE AFUA_1G14230)"/>
    <property type="match status" value="1"/>
</dbReference>
<dbReference type="InterPro" id="IPR021851">
    <property type="entry name" value="DUF3455"/>
</dbReference>
<evidence type="ECO:0000256" key="1">
    <source>
        <dbReference type="SAM" id="SignalP"/>
    </source>
</evidence>
<evidence type="ECO:0000313" key="3">
    <source>
        <dbReference type="Proteomes" id="UP000799536"/>
    </source>
</evidence>
<feature type="signal peptide" evidence="1">
    <location>
        <begin position="1"/>
        <end position="20"/>
    </location>
</feature>
<keyword evidence="1" id="KW-0732">Signal</keyword>
<dbReference type="PANTHER" id="PTHR35567">
    <property type="entry name" value="MALATE DEHYDROGENASE (AFU_ORTHOLOGUE AFUA_2G13800)"/>
    <property type="match status" value="1"/>
</dbReference>
<gene>
    <name evidence="2" type="ORF">GQ43DRAFT_103021</name>
</gene>
<proteinExistence type="predicted"/>
<dbReference type="Pfam" id="PF11937">
    <property type="entry name" value="DUF3455"/>
    <property type="match status" value="1"/>
</dbReference>
<dbReference type="EMBL" id="ML993866">
    <property type="protein sequence ID" value="KAF2204916.1"/>
    <property type="molecule type" value="Genomic_DNA"/>
</dbReference>
<protein>
    <recommendedName>
        <fullName evidence="4">Malate dehydrogenase</fullName>
    </recommendedName>
</protein>
<evidence type="ECO:0000313" key="2">
    <source>
        <dbReference type="EMBL" id="KAF2204916.1"/>
    </source>
</evidence>
<organism evidence="2 3">
    <name type="scientific">Delitschia confertaspora ATCC 74209</name>
    <dbReference type="NCBI Taxonomy" id="1513339"/>
    <lineage>
        <taxon>Eukaryota</taxon>
        <taxon>Fungi</taxon>
        <taxon>Dikarya</taxon>
        <taxon>Ascomycota</taxon>
        <taxon>Pezizomycotina</taxon>
        <taxon>Dothideomycetes</taxon>
        <taxon>Pleosporomycetidae</taxon>
        <taxon>Pleosporales</taxon>
        <taxon>Delitschiaceae</taxon>
        <taxon>Delitschia</taxon>
    </lineage>
</organism>
<dbReference type="Proteomes" id="UP000799536">
    <property type="component" value="Unassembled WGS sequence"/>
</dbReference>
<feature type="chain" id="PRO_5040277022" description="Malate dehydrogenase" evidence="1">
    <location>
        <begin position="21"/>
        <end position="243"/>
    </location>
</feature>
<dbReference type="OrthoDB" id="1859733at2759"/>
<name>A0A9P4JST7_9PLEO</name>
<dbReference type="AlphaFoldDB" id="A0A9P4JST7"/>
<accession>A0A9P4JST7</accession>